<dbReference type="GO" id="GO:0003677">
    <property type="term" value="F:DNA binding"/>
    <property type="evidence" value="ECO:0007669"/>
    <property type="project" value="InterPro"/>
</dbReference>
<evidence type="ECO:0000313" key="4">
    <source>
        <dbReference type="Proteomes" id="UP000232003"/>
    </source>
</evidence>
<dbReference type="GO" id="GO:0000731">
    <property type="term" value="P:DNA synthesis involved in DNA repair"/>
    <property type="evidence" value="ECO:0007669"/>
    <property type="project" value="TreeGrafter"/>
</dbReference>
<dbReference type="SUPFAM" id="SSF48019">
    <property type="entry name" value="post-AAA+ oligomerization domain-like"/>
    <property type="match status" value="1"/>
</dbReference>
<dbReference type="PANTHER" id="PTHR13779:SF7">
    <property type="entry name" value="ATPASE WRNIP1"/>
    <property type="match status" value="1"/>
</dbReference>
<protein>
    <submittedName>
        <fullName evidence="3">Replication-associated recombination protein RarA</fullName>
    </submittedName>
</protein>
<dbReference type="InterPro" id="IPR021886">
    <property type="entry name" value="MgsA_C"/>
</dbReference>
<dbReference type="GO" id="GO:0017116">
    <property type="term" value="F:single-stranded DNA helicase activity"/>
    <property type="evidence" value="ECO:0007669"/>
    <property type="project" value="TreeGrafter"/>
</dbReference>
<reference evidence="3 4" key="1">
    <citation type="submission" date="2017-11" db="EMBL/GenBank/DDBJ databases">
        <title>Complete genome of a free-living desiccation-tolerant cyanobacterium and its photosynthetic adaptation to extreme terrestrial habitat.</title>
        <authorList>
            <person name="Shang J."/>
        </authorList>
    </citation>
    <scope>NUCLEOTIDE SEQUENCE [LARGE SCALE GENOMIC DNA]</scope>
    <source>
        <strain evidence="3 4">CCNUN1</strain>
    </source>
</reference>
<evidence type="ECO:0000256" key="1">
    <source>
        <dbReference type="SAM" id="MobiDB-lite"/>
    </source>
</evidence>
<evidence type="ECO:0000313" key="3">
    <source>
        <dbReference type="EMBL" id="AUB36113.1"/>
    </source>
</evidence>
<dbReference type="PANTHER" id="PTHR13779">
    <property type="entry name" value="WERNER HELICASE-INTERACTING PROTEIN 1 FAMILY MEMBER"/>
    <property type="match status" value="1"/>
</dbReference>
<name>A0A2K8SLE0_9NOSO</name>
<proteinExistence type="predicted"/>
<sequence>MAAYFKCRFLTSKFFTKKCDFKKHKSYDLKRTSKHSLEEKSMGKPPISTVNGYDLGECVSAFQKCIRRGDEDGALYWAAEIYKSGYRQYPWKRLLVIVSEDIGIAAPGLAAEIFALCQTADWFKKNVGKEDDHDALFLTHAIILACRAPKCRMNDHAVCLYFYSKTPLAKRQVPDAALDMHTRRGRSMKRGVEHFWEEAAHLENRAEIDDPYWTAYQQSWLDQEKHKAAPANETQKPEPPVNGQLFDGDLFKNW</sequence>
<feature type="domain" description="MgsA AAA+ ATPase C-terminal" evidence="2">
    <location>
        <begin position="70"/>
        <end position="196"/>
    </location>
</feature>
<dbReference type="KEGG" id="nfl:COO91_02014"/>
<dbReference type="EMBL" id="CP024785">
    <property type="protein sequence ID" value="AUB36113.1"/>
    <property type="molecule type" value="Genomic_DNA"/>
</dbReference>
<dbReference type="GO" id="GO:0008047">
    <property type="term" value="F:enzyme activator activity"/>
    <property type="evidence" value="ECO:0007669"/>
    <property type="project" value="TreeGrafter"/>
</dbReference>
<dbReference type="InterPro" id="IPR051314">
    <property type="entry name" value="AAA_ATPase_RarA/MGS1/WRNIP1"/>
</dbReference>
<dbReference type="Pfam" id="PF12002">
    <property type="entry name" value="MgsA_C"/>
    <property type="match status" value="1"/>
</dbReference>
<keyword evidence="4" id="KW-1185">Reference proteome</keyword>
<gene>
    <name evidence="3" type="ORF">COO91_02014</name>
</gene>
<evidence type="ECO:0000259" key="2">
    <source>
        <dbReference type="Pfam" id="PF12002"/>
    </source>
</evidence>
<dbReference type="OrthoDB" id="7276772at2"/>
<accession>A0A2K8SLE0</accession>
<dbReference type="GO" id="GO:0006261">
    <property type="term" value="P:DNA-templated DNA replication"/>
    <property type="evidence" value="ECO:0007669"/>
    <property type="project" value="TreeGrafter"/>
</dbReference>
<organism evidence="3 4">
    <name type="scientific">Nostoc flagelliforme CCNUN1</name>
    <dbReference type="NCBI Taxonomy" id="2038116"/>
    <lineage>
        <taxon>Bacteria</taxon>
        <taxon>Bacillati</taxon>
        <taxon>Cyanobacteriota</taxon>
        <taxon>Cyanophyceae</taxon>
        <taxon>Nostocales</taxon>
        <taxon>Nostocaceae</taxon>
        <taxon>Nostoc</taxon>
    </lineage>
</organism>
<dbReference type="AlphaFoldDB" id="A0A2K8SLE0"/>
<dbReference type="RefSeq" id="WP_100898123.1">
    <property type="nucleotide sequence ID" value="NZ_CAWNNC010000001.1"/>
</dbReference>
<dbReference type="Proteomes" id="UP000232003">
    <property type="component" value="Chromosome"/>
</dbReference>
<dbReference type="InterPro" id="IPR008921">
    <property type="entry name" value="DNA_pol3_clamp-load_cplx_C"/>
</dbReference>
<dbReference type="Gene3D" id="1.20.272.10">
    <property type="match status" value="1"/>
</dbReference>
<feature type="region of interest" description="Disordered" evidence="1">
    <location>
        <begin position="224"/>
        <end position="248"/>
    </location>
</feature>